<dbReference type="GO" id="GO:1990904">
    <property type="term" value="C:ribonucleoprotein complex"/>
    <property type="evidence" value="ECO:0007669"/>
    <property type="project" value="TreeGrafter"/>
</dbReference>
<evidence type="ECO:0000256" key="2">
    <source>
        <dbReference type="ARBA" id="ARBA00022737"/>
    </source>
</evidence>
<dbReference type="InterPro" id="IPR038408">
    <property type="entry name" value="GNK2_sf"/>
</dbReference>
<dbReference type="CDD" id="cd00780">
    <property type="entry name" value="NTF2"/>
    <property type="match status" value="1"/>
</dbReference>
<keyword evidence="6" id="KW-0472">Membrane</keyword>
<dbReference type="InterPro" id="IPR018222">
    <property type="entry name" value="Nuclear_transport_factor_2_euk"/>
</dbReference>
<reference evidence="10 11" key="1">
    <citation type="submission" date="2020-08" db="EMBL/GenBank/DDBJ databases">
        <title>Plant Genome Project.</title>
        <authorList>
            <person name="Zhang R.-G."/>
        </authorList>
    </citation>
    <scope>NUCLEOTIDE SEQUENCE [LARGE SCALE GENOMIC DNA]</scope>
    <source>
        <tissue evidence="10">Rhizome</tissue>
    </source>
</reference>
<dbReference type="Gene3D" id="3.10.450.50">
    <property type="match status" value="1"/>
</dbReference>
<dbReference type="GO" id="GO:0005829">
    <property type="term" value="C:cytosol"/>
    <property type="evidence" value="ECO:0007669"/>
    <property type="project" value="TreeGrafter"/>
</dbReference>
<dbReference type="PANTHER" id="PTHR10693">
    <property type="entry name" value="RAS GTPASE-ACTIVATING PROTEIN-BINDING PROTEIN"/>
    <property type="match status" value="1"/>
</dbReference>
<feature type="transmembrane region" description="Helical" evidence="6">
    <location>
        <begin position="763"/>
        <end position="783"/>
    </location>
</feature>
<keyword evidence="3 4" id="KW-0694">RNA-binding</keyword>
<evidence type="ECO:0000259" key="7">
    <source>
        <dbReference type="PROSITE" id="PS50102"/>
    </source>
</evidence>
<dbReference type="FunFam" id="3.30.430.20:FF:000008">
    <property type="entry name" value="cysteine-rich repeat secretory protein 3"/>
    <property type="match status" value="1"/>
</dbReference>
<comment type="caution">
    <text evidence="10">The sequence shown here is derived from an EMBL/GenBank/DDBJ whole genome shotgun (WGS) entry which is preliminary data.</text>
</comment>
<dbReference type="InterPro" id="IPR035979">
    <property type="entry name" value="RBD_domain_sf"/>
</dbReference>
<feature type="domain" description="RRM" evidence="7">
    <location>
        <begin position="300"/>
        <end position="384"/>
    </location>
</feature>
<dbReference type="SUPFAM" id="SSF54427">
    <property type="entry name" value="NTF2-like"/>
    <property type="match status" value="1"/>
</dbReference>
<dbReference type="PROSITE" id="PS50177">
    <property type="entry name" value="NTF2_DOMAIN"/>
    <property type="match status" value="1"/>
</dbReference>
<dbReference type="InterPro" id="IPR002075">
    <property type="entry name" value="NTF2_dom"/>
</dbReference>
<feature type="domain" description="NTF2" evidence="8">
    <location>
        <begin position="14"/>
        <end position="116"/>
    </location>
</feature>
<dbReference type="CDD" id="cd23509">
    <property type="entry name" value="Gnk2-like"/>
    <property type="match status" value="2"/>
</dbReference>
<dbReference type="PROSITE" id="PS50102">
    <property type="entry name" value="RRM"/>
    <property type="match status" value="1"/>
</dbReference>
<dbReference type="GO" id="GO:0003729">
    <property type="term" value="F:mRNA binding"/>
    <property type="evidence" value="ECO:0007669"/>
    <property type="project" value="TreeGrafter"/>
</dbReference>
<evidence type="ECO:0000256" key="5">
    <source>
        <dbReference type="SAM" id="MobiDB-lite"/>
    </source>
</evidence>
<keyword evidence="11" id="KW-1185">Reference proteome</keyword>
<dbReference type="Pfam" id="PF02136">
    <property type="entry name" value="NTF2"/>
    <property type="match status" value="1"/>
</dbReference>
<dbReference type="InterPro" id="IPR000504">
    <property type="entry name" value="RRM_dom"/>
</dbReference>
<dbReference type="Gene3D" id="3.30.430.20">
    <property type="entry name" value="Gnk2 domain, C-X8-C-X2-C motif"/>
    <property type="match status" value="2"/>
</dbReference>
<evidence type="ECO:0000256" key="1">
    <source>
        <dbReference type="ARBA" id="ARBA00022729"/>
    </source>
</evidence>
<feature type="domain" description="Gnk2-homologous" evidence="9">
    <location>
        <begin position="533"/>
        <end position="638"/>
    </location>
</feature>
<keyword evidence="1" id="KW-0732">Signal</keyword>
<dbReference type="CDD" id="cd00590">
    <property type="entry name" value="RRM_SF"/>
    <property type="match status" value="1"/>
</dbReference>
<dbReference type="SUPFAM" id="SSF54928">
    <property type="entry name" value="RNA-binding domain, RBD"/>
    <property type="match status" value="1"/>
</dbReference>
<evidence type="ECO:0000256" key="4">
    <source>
        <dbReference type="PROSITE-ProRule" id="PRU00176"/>
    </source>
</evidence>
<dbReference type="PROSITE" id="PS51473">
    <property type="entry name" value="GNK2"/>
    <property type="match status" value="2"/>
</dbReference>
<proteinExistence type="predicted"/>
<protein>
    <submittedName>
        <fullName evidence="10">Uncharacterized protein</fullName>
    </submittedName>
</protein>
<dbReference type="Proteomes" id="UP000734854">
    <property type="component" value="Unassembled WGS sequence"/>
</dbReference>
<dbReference type="Gene3D" id="3.30.70.330">
    <property type="match status" value="1"/>
</dbReference>
<dbReference type="SMART" id="SM00360">
    <property type="entry name" value="RRM"/>
    <property type="match status" value="1"/>
</dbReference>
<feature type="compositionally biased region" description="Polar residues" evidence="5">
    <location>
        <begin position="805"/>
        <end position="815"/>
    </location>
</feature>
<organism evidence="10 11">
    <name type="scientific">Zingiber officinale</name>
    <name type="common">Ginger</name>
    <name type="synonym">Amomum zingiber</name>
    <dbReference type="NCBI Taxonomy" id="94328"/>
    <lineage>
        <taxon>Eukaryota</taxon>
        <taxon>Viridiplantae</taxon>
        <taxon>Streptophyta</taxon>
        <taxon>Embryophyta</taxon>
        <taxon>Tracheophyta</taxon>
        <taxon>Spermatophyta</taxon>
        <taxon>Magnoliopsida</taxon>
        <taxon>Liliopsida</taxon>
        <taxon>Zingiberales</taxon>
        <taxon>Zingiberaceae</taxon>
        <taxon>Zingiber</taxon>
    </lineage>
</organism>
<feature type="compositionally biased region" description="Basic and acidic residues" evidence="5">
    <location>
        <begin position="873"/>
        <end position="884"/>
    </location>
</feature>
<feature type="compositionally biased region" description="Low complexity" evidence="5">
    <location>
        <begin position="830"/>
        <end position="850"/>
    </location>
</feature>
<keyword evidence="2" id="KW-0677">Repeat</keyword>
<feature type="region of interest" description="Disordered" evidence="5">
    <location>
        <begin position="804"/>
        <end position="893"/>
    </location>
</feature>
<evidence type="ECO:0000259" key="8">
    <source>
        <dbReference type="PROSITE" id="PS50177"/>
    </source>
</evidence>
<evidence type="ECO:0000313" key="10">
    <source>
        <dbReference type="EMBL" id="KAG6492911.1"/>
    </source>
</evidence>
<keyword evidence="6" id="KW-0812">Transmembrane</keyword>
<dbReference type="PANTHER" id="PTHR10693:SF58">
    <property type="entry name" value="OS02G0131700 PROTEIN"/>
    <property type="match status" value="1"/>
</dbReference>
<accession>A0A8J5FPU5</accession>
<keyword evidence="6" id="KW-1133">Transmembrane helix</keyword>
<dbReference type="Pfam" id="PF01657">
    <property type="entry name" value="Stress-antifung"/>
    <property type="match status" value="2"/>
</dbReference>
<evidence type="ECO:0000313" key="11">
    <source>
        <dbReference type="Proteomes" id="UP000734854"/>
    </source>
</evidence>
<feature type="domain" description="Gnk2-homologous" evidence="9">
    <location>
        <begin position="642"/>
        <end position="741"/>
    </location>
</feature>
<dbReference type="Pfam" id="PF00076">
    <property type="entry name" value="RRM_1"/>
    <property type="match status" value="1"/>
</dbReference>
<name>A0A8J5FPU5_ZINOF</name>
<dbReference type="InterPro" id="IPR039539">
    <property type="entry name" value="Ras_GTPase_bind_prot"/>
</dbReference>
<dbReference type="AlphaFoldDB" id="A0A8J5FPU5"/>
<dbReference type="InterPro" id="IPR002902">
    <property type="entry name" value="GNK2"/>
</dbReference>
<evidence type="ECO:0000256" key="3">
    <source>
        <dbReference type="ARBA" id="ARBA00022884"/>
    </source>
</evidence>
<dbReference type="InterPro" id="IPR012677">
    <property type="entry name" value="Nucleotide-bd_a/b_plait_sf"/>
</dbReference>
<sequence>MASVYPAHVDAVQVGAFFLKNYYPILQQQPELVHQFYTELSSMVRFDGTATESATGMVGIEIKSAHSLESWNGGVLVMVSGYVELEDYSSRRKFVQTFFLAPQEEGYFVLNDIFHFLEEEHIHQHPAALMPQGEFETDMKESSPASETVSVRDYTPGEVQAQDMAPPIHVEENATAEKYNTVEAPQQLSVSDERLDEPPQDSASYPVALETMREPSPPTAPEEPAGEPTKHTYASILLAKGQSGLPTHQLAVAKGSQITSERAHSTQPIPQQPQPAIISEKSGSESIEEVLLVEDEGDIKSVYVGNLPSSISISDLQQVFKHFGKLRPDGVSIRSRKESDVFYAFIEYEDVIGVQNALKASPVQLNGRLIHVEGRRPNSGISRGKHDSVSEPKSLINVLFLQREREAEAEDTPLRPQEGVVAAGFSAGAAGLKIAKGTIRVGPEEMVILNDQDNFSDDRNKITRGDNFLKAYLVLFIKRAAGQEEEEPMARFLLHRPPPVPLPDSSGSFPLFTLSVAALLTVAFLPLPSVASADLFRLVYKGCSNQTVGGGSAALTALSSNLTSQADSSKFYQATASSVDSEPSFLGLFQCRGDLSASDCSACVARILPMWSSLCSSDSAAVRVQLTGCYTLYQVSGFPQVPGTELLYKECGSGSSGDDFEGRRDTAFAQLQSGVTGGGGFYATSYGSVYALAQCEGDLSASDCSDCVMQASQKSKAECGGAASGQVYLNKCYISYRYYANGVATNGDGGGESSVGGQTGKTVAIVVGATAGAGFLIICFLFARSVMKKKDNECKENKMTESDSDVTYTCGSEQQGSRRNRTGSSGGGSSSARIARTACGSCSSSFRSSPCPSPAGTSSSRRRRSPNARIRQAKLEQNRGDSCKGIKGLLPSP</sequence>
<dbReference type="InterPro" id="IPR032710">
    <property type="entry name" value="NTF2-like_dom_sf"/>
</dbReference>
<dbReference type="EMBL" id="JACMSC010000013">
    <property type="protein sequence ID" value="KAG6492911.1"/>
    <property type="molecule type" value="Genomic_DNA"/>
</dbReference>
<evidence type="ECO:0000256" key="6">
    <source>
        <dbReference type="SAM" id="Phobius"/>
    </source>
</evidence>
<gene>
    <name evidence="10" type="ORF">ZIOFF_047882</name>
</gene>
<evidence type="ECO:0000259" key="9">
    <source>
        <dbReference type="PROSITE" id="PS51473"/>
    </source>
</evidence>